<organism evidence="1 2">
    <name type="scientific">Elysia marginata</name>
    <dbReference type="NCBI Taxonomy" id="1093978"/>
    <lineage>
        <taxon>Eukaryota</taxon>
        <taxon>Metazoa</taxon>
        <taxon>Spiralia</taxon>
        <taxon>Lophotrochozoa</taxon>
        <taxon>Mollusca</taxon>
        <taxon>Gastropoda</taxon>
        <taxon>Heterobranchia</taxon>
        <taxon>Euthyneura</taxon>
        <taxon>Panpulmonata</taxon>
        <taxon>Sacoglossa</taxon>
        <taxon>Placobranchoidea</taxon>
        <taxon>Plakobranchidae</taxon>
        <taxon>Elysia</taxon>
    </lineage>
</organism>
<accession>A0AAV4J9Q7</accession>
<proteinExistence type="predicted"/>
<gene>
    <name evidence="1" type="ORF">ElyMa_006872600</name>
</gene>
<keyword evidence="2" id="KW-1185">Reference proteome</keyword>
<comment type="caution">
    <text evidence="1">The sequence shown here is derived from an EMBL/GenBank/DDBJ whole genome shotgun (WGS) entry which is preliminary data.</text>
</comment>
<sequence>MYTSQPETATVTSSYAESTKYVADILSSMANGGVETPTSLSFTGTITKRVMRDEREFAPAEAYSVVICRVEESREATPSPVSCPRCPSLAQRWRRHRA</sequence>
<dbReference type="Proteomes" id="UP000762676">
    <property type="component" value="Unassembled WGS sequence"/>
</dbReference>
<reference evidence="1 2" key="1">
    <citation type="journal article" date="2021" name="Elife">
        <title>Chloroplast acquisition without the gene transfer in kleptoplastic sea slugs, Plakobranchus ocellatus.</title>
        <authorList>
            <person name="Maeda T."/>
            <person name="Takahashi S."/>
            <person name="Yoshida T."/>
            <person name="Shimamura S."/>
            <person name="Takaki Y."/>
            <person name="Nagai Y."/>
            <person name="Toyoda A."/>
            <person name="Suzuki Y."/>
            <person name="Arimoto A."/>
            <person name="Ishii H."/>
            <person name="Satoh N."/>
            <person name="Nishiyama T."/>
            <person name="Hasebe M."/>
            <person name="Maruyama T."/>
            <person name="Minagawa J."/>
            <person name="Obokata J."/>
            <person name="Shigenobu S."/>
        </authorList>
    </citation>
    <scope>NUCLEOTIDE SEQUENCE [LARGE SCALE GENOMIC DNA]</scope>
</reference>
<evidence type="ECO:0000313" key="2">
    <source>
        <dbReference type="Proteomes" id="UP000762676"/>
    </source>
</evidence>
<evidence type="ECO:0000313" key="1">
    <source>
        <dbReference type="EMBL" id="GFS19414.1"/>
    </source>
</evidence>
<dbReference type="EMBL" id="BMAT01013750">
    <property type="protein sequence ID" value="GFS19414.1"/>
    <property type="molecule type" value="Genomic_DNA"/>
</dbReference>
<protein>
    <submittedName>
        <fullName evidence="1">Uncharacterized protein</fullName>
    </submittedName>
</protein>
<dbReference type="AlphaFoldDB" id="A0AAV4J9Q7"/>
<name>A0AAV4J9Q7_9GAST</name>